<reference evidence="1" key="1">
    <citation type="submission" date="2020-08" db="EMBL/GenBank/DDBJ databases">
        <title>Genome public.</title>
        <authorList>
            <person name="Liu C."/>
            <person name="Sun Q."/>
        </authorList>
    </citation>
    <scope>NUCLEOTIDE SEQUENCE</scope>
    <source>
        <strain evidence="1">NSJ-53</strain>
    </source>
</reference>
<dbReference type="InterPro" id="IPR029062">
    <property type="entry name" value="Class_I_gatase-like"/>
</dbReference>
<dbReference type="PANTHER" id="PTHR43235:SF1">
    <property type="entry name" value="GLUTAMINE AMIDOTRANSFERASE PB2B2.05-RELATED"/>
    <property type="match status" value="1"/>
</dbReference>
<dbReference type="PROSITE" id="PS51273">
    <property type="entry name" value="GATASE_TYPE_1"/>
    <property type="match status" value="1"/>
</dbReference>
<organism evidence="1 2">
    <name type="scientific">Gehongia tenuis</name>
    <dbReference type="NCBI Taxonomy" id="2763655"/>
    <lineage>
        <taxon>Bacteria</taxon>
        <taxon>Bacillati</taxon>
        <taxon>Bacillota</taxon>
        <taxon>Clostridia</taxon>
        <taxon>Christensenellales</taxon>
        <taxon>Christensenellaceae</taxon>
        <taxon>Gehongia</taxon>
    </lineage>
</organism>
<dbReference type="GO" id="GO:0005829">
    <property type="term" value="C:cytosol"/>
    <property type="evidence" value="ECO:0007669"/>
    <property type="project" value="TreeGrafter"/>
</dbReference>
<name>A0A926HQC6_9FIRM</name>
<dbReference type="Proteomes" id="UP000623172">
    <property type="component" value="Unassembled WGS sequence"/>
</dbReference>
<accession>A0A926HQC6</accession>
<dbReference type="PANTHER" id="PTHR43235">
    <property type="entry name" value="GLUTAMINE AMIDOTRANSFERASE PB2B2.05-RELATED"/>
    <property type="match status" value="1"/>
</dbReference>
<gene>
    <name evidence="1" type="ORF">H8696_09510</name>
</gene>
<dbReference type="GO" id="GO:0016811">
    <property type="term" value="F:hydrolase activity, acting on carbon-nitrogen (but not peptide) bonds, in linear amides"/>
    <property type="evidence" value="ECO:0007669"/>
    <property type="project" value="InterPro"/>
</dbReference>
<dbReference type="EMBL" id="JACRSR010000004">
    <property type="protein sequence ID" value="MBC8532083.1"/>
    <property type="molecule type" value="Genomic_DNA"/>
</dbReference>
<evidence type="ECO:0000313" key="1">
    <source>
        <dbReference type="EMBL" id="MBC8532083.1"/>
    </source>
</evidence>
<dbReference type="InterPro" id="IPR044668">
    <property type="entry name" value="PuuD-like"/>
</dbReference>
<protein>
    <submittedName>
        <fullName evidence="1">Gamma-glutamyl-gamma-aminobutyrate hydrolase family protein</fullName>
    </submittedName>
</protein>
<proteinExistence type="predicted"/>
<keyword evidence="1" id="KW-0378">Hydrolase</keyword>
<dbReference type="Gene3D" id="3.40.50.880">
    <property type="match status" value="1"/>
</dbReference>
<dbReference type="SUPFAM" id="SSF52317">
    <property type="entry name" value="Class I glutamine amidotransferase-like"/>
    <property type="match status" value="1"/>
</dbReference>
<dbReference type="AlphaFoldDB" id="A0A926HQC6"/>
<sequence>MKPLIGLTCSSEKGRAWLSQAYIRAVTEAGGEAALVVPGSAADWSRRLDGLLLTGGGDIAPWRYGEEPVSVSGLDEARDAFEIELLLEMHRLEKPVLGICRGIQVIQAAFGGRLYQDLYLMFPPARNHGYSSKPRPPEVLAHASDYPGDHWHPVLIRKASLMDKLFDAAPNWTNSMHHQSLRGFVPPFLPTVFSPDGVVEAIESPKIVGVQWHPERMLWHPASRRLFTIFVEAARYGRDIILDP</sequence>
<evidence type="ECO:0000313" key="2">
    <source>
        <dbReference type="Proteomes" id="UP000623172"/>
    </source>
</evidence>
<dbReference type="Pfam" id="PF07722">
    <property type="entry name" value="Peptidase_C26"/>
    <property type="match status" value="1"/>
</dbReference>
<comment type="caution">
    <text evidence="1">The sequence shown here is derived from an EMBL/GenBank/DDBJ whole genome shotgun (WGS) entry which is preliminary data.</text>
</comment>
<dbReference type="RefSeq" id="WP_249317140.1">
    <property type="nucleotide sequence ID" value="NZ_JACRSR010000004.1"/>
</dbReference>
<dbReference type="InterPro" id="IPR011697">
    <property type="entry name" value="Peptidase_C26"/>
</dbReference>
<keyword evidence="2" id="KW-1185">Reference proteome</keyword>